<sequence length="245" mass="27222">ESLKILYLKDCSNLLELPANIGSLSSLYELRLDGSNVKMLPTYIKNLSSLQILSLDNCKKLGCLPELPPHIKELKADNCISLVNVSSLKALSQSMRGAQKYISFKNNMKLDAPSYDRIMDDVILTMKSAAFHNTIAVDTYGYGYNSVDVCLPGRRVTRQFKFRTIGSSSSITIEFPHPSKSFGLIFSAVVSSSYGMKEHGNGALIKCQRYSEDGSRKSIDYSFIKRYLNSVLQLLLLGNIIALIV</sequence>
<evidence type="ECO:0000256" key="1">
    <source>
        <dbReference type="ARBA" id="ARBA00022821"/>
    </source>
</evidence>
<name>A0A392PA77_9FABA</name>
<dbReference type="PANTHER" id="PTHR36766">
    <property type="entry name" value="PLANT BROAD-SPECTRUM MILDEW RESISTANCE PROTEIN RPW8"/>
    <property type="match status" value="1"/>
</dbReference>
<dbReference type="GO" id="GO:0006952">
    <property type="term" value="P:defense response"/>
    <property type="evidence" value="ECO:0007669"/>
    <property type="project" value="UniProtKB-KW"/>
</dbReference>
<proteinExistence type="predicted"/>
<protein>
    <submittedName>
        <fullName evidence="2">Putative disease resistance protein (TIR-NBS-LRR class)</fullName>
    </submittedName>
</protein>
<reference evidence="2 3" key="1">
    <citation type="journal article" date="2018" name="Front. Plant Sci.">
        <title>Red Clover (Trifolium pratense) and Zigzag Clover (T. medium) - A Picture of Genomic Similarities and Differences.</title>
        <authorList>
            <person name="Dluhosova J."/>
            <person name="Istvanek J."/>
            <person name="Nedelnik J."/>
            <person name="Repkova J."/>
        </authorList>
    </citation>
    <scope>NUCLEOTIDE SEQUENCE [LARGE SCALE GENOMIC DNA]</scope>
    <source>
        <strain evidence="3">cv. 10/8</strain>
        <tissue evidence="2">Leaf</tissue>
    </source>
</reference>
<accession>A0A392PA77</accession>
<evidence type="ECO:0000313" key="2">
    <source>
        <dbReference type="EMBL" id="MCI08684.1"/>
    </source>
</evidence>
<dbReference type="EMBL" id="LXQA010069914">
    <property type="protein sequence ID" value="MCI08684.1"/>
    <property type="molecule type" value="Genomic_DNA"/>
</dbReference>
<feature type="non-terminal residue" evidence="2">
    <location>
        <position position="1"/>
    </location>
</feature>
<dbReference type="AlphaFoldDB" id="A0A392PA77"/>
<comment type="caution">
    <text evidence="2">The sequence shown here is derived from an EMBL/GenBank/DDBJ whole genome shotgun (WGS) entry which is preliminary data.</text>
</comment>
<evidence type="ECO:0000313" key="3">
    <source>
        <dbReference type="Proteomes" id="UP000265520"/>
    </source>
</evidence>
<keyword evidence="1" id="KW-0611">Plant defense</keyword>
<dbReference type="Gene3D" id="3.80.10.10">
    <property type="entry name" value="Ribonuclease Inhibitor"/>
    <property type="match status" value="1"/>
</dbReference>
<dbReference type="PANTHER" id="PTHR36766:SF64">
    <property type="entry name" value="OS12G0206100 PROTEIN"/>
    <property type="match status" value="1"/>
</dbReference>
<keyword evidence="3" id="KW-1185">Reference proteome</keyword>
<dbReference type="Proteomes" id="UP000265520">
    <property type="component" value="Unassembled WGS sequence"/>
</dbReference>
<organism evidence="2 3">
    <name type="scientific">Trifolium medium</name>
    <dbReference type="NCBI Taxonomy" id="97028"/>
    <lineage>
        <taxon>Eukaryota</taxon>
        <taxon>Viridiplantae</taxon>
        <taxon>Streptophyta</taxon>
        <taxon>Embryophyta</taxon>
        <taxon>Tracheophyta</taxon>
        <taxon>Spermatophyta</taxon>
        <taxon>Magnoliopsida</taxon>
        <taxon>eudicotyledons</taxon>
        <taxon>Gunneridae</taxon>
        <taxon>Pentapetalae</taxon>
        <taxon>rosids</taxon>
        <taxon>fabids</taxon>
        <taxon>Fabales</taxon>
        <taxon>Fabaceae</taxon>
        <taxon>Papilionoideae</taxon>
        <taxon>50 kb inversion clade</taxon>
        <taxon>NPAAA clade</taxon>
        <taxon>Hologalegina</taxon>
        <taxon>IRL clade</taxon>
        <taxon>Trifolieae</taxon>
        <taxon>Trifolium</taxon>
    </lineage>
</organism>
<dbReference type="SUPFAM" id="SSF52058">
    <property type="entry name" value="L domain-like"/>
    <property type="match status" value="1"/>
</dbReference>
<dbReference type="InterPro" id="IPR032675">
    <property type="entry name" value="LRR_dom_sf"/>
</dbReference>